<dbReference type="AlphaFoldDB" id="A0A5C2S7F3"/>
<keyword evidence="3" id="KW-1185">Reference proteome</keyword>
<proteinExistence type="predicted"/>
<organism evidence="2 3">
    <name type="scientific">Lentinus tigrinus ALCF2SS1-6</name>
    <dbReference type="NCBI Taxonomy" id="1328759"/>
    <lineage>
        <taxon>Eukaryota</taxon>
        <taxon>Fungi</taxon>
        <taxon>Dikarya</taxon>
        <taxon>Basidiomycota</taxon>
        <taxon>Agaricomycotina</taxon>
        <taxon>Agaricomycetes</taxon>
        <taxon>Polyporales</taxon>
        <taxon>Polyporaceae</taxon>
        <taxon>Lentinus</taxon>
    </lineage>
</organism>
<evidence type="ECO:0000256" key="1">
    <source>
        <dbReference type="SAM" id="MobiDB-lite"/>
    </source>
</evidence>
<feature type="compositionally biased region" description="Low complexity" evidence="1">
    <location>
        <begin position="30"/>
        <end position="43"/>
    </location>
</feature>
<protein>
    <submittedName>
        <fullName evidence="2">Uncharacterized protein</fullName>
    </submittedName>
</protein>
<evidence type="ECO:0000313" key="2">
    <source>
        <dbReference type="EMBL" id="RPD59660.1"/>
    </source>
</evidence>
<feature type="region of interest" description="Disordered" evidence="1">
    <location>
        <begin position="1"/>
        <end position="43"/>
    </location>
</feature>
<dbReference type="Proteomes" id="UP000313359">
    <property type="component" value="Unassembled WGS sequence"/>
</dbReference>
<evidence type="ECO:0000313" key="3">
    <source>
        <dbReference type="Proteomes" id="UP000313359"/>
    </source>
</evidence>
<gene>
    <name evidence="2" type="ORF">L227DRAFT_576080</name>
</gene>
<reference evidence="2" key="1">
    <citation type="journal article" date="2018" name="Genome Biol. Evol.">
        <title>Genomics and development of Lentinus tigrinus, a white-rot wood-decaying mushroom with dimorphic fruiting bodies.</title>
        <authorList>
            <person name="Wu B."/>
            <person name="Xu Z."/>
            <person name="Knudson A."/>
            <person name="Carlson A."/>
            <person name="Chen N."/>
            <person name="Kovaka S."/>
            <person name="LaButti K."/>
            <person name="Lipzen A."/>
            <person name="Pennachio C."/>
            <person name="Riley R."/>
            <person name="Schakwitz W."/>
            <person name="Umezawa K."/>
            <person name="Ohm R.A."/>
            <person name="Grigoriev I.V."/>
            <person name="Nagy L.G."/>
            <person name="Gibbons J."/>
            <person name="Hibbett D."/>
        </authorList>
    </citation>
    <scope>NUCLEOTIDE SEQUENCE [LARGE SCALE GENOMIC DNA]</scope>
    <source>
        <strain evidence="2">ALCF2SS1-6</strain>
    </source>
</reference>
<sequence length="210" mass="22224">MSTCSRKDNPGLARDSDAVLSANSTLPRNSLAPRSRPALASRPRLTARSRSILATRAAAADRLAIDGDNLPVLDDDGVPADGNDLVVIITSASASGVPAILADGVLTIGVAANRDTAVLTDSVLTVLVILAVGILTVRTIRTVLAMSAALDEIVGTVTRKTASDSGSGTRVLHTTWLVWLDKSNMRYANRTRVDNVEPDDECIRARFRPR</sequence>
<feature type="compositionally biased region" description="Basic and acidic residues" evidence="1">
    <location>
        <begin position="1"/>
        <end position="17"/>
    </location>
</feature>
<accession>A0A5C2S7F3</accession>
<name>A0A5C2S7F3_9APHY</name>
<dbReference type="EMBL" id="ML122269">
    <property type="protein sequence ID" value="RPD59660.1"/>
    <property type="molecule type" value="Genomic_DNA"/>
</dbReference>